<dbReference type="Gene3D" id="3.40.50.10420">
    <property type="entry name" value="NagB/RpiA/CoA transferase-like"/>
    <property type="match status" value="1"/>
</dbReference>
<dbReference type="PIRSF" id="PIRSF006806">
    <property type="entry name" value="FTHF_cligase"/>
    <property type="match status" value="1"/>
</dbReference>
<evidence type="ECO:0000313" key="7">
    <source>
        <dbReference type="Proteomes" id="UP000622610"/>
    </source>
</evidence>
<comment type="catalytic activity">
    <reaction evidence="5">
        <text>(6S)-5-formyl-5,6,7,8-tetrahydrofolate + ATP = (6R)-5,10-methenyltetrahydrofolate + ADP + phosphate</text>
        <dbReference type="Rhea" id="RHEA:10488"/>
        <dbReference type="ChEBI" id="CHEBI:30616"/>
        <dbReference type="ChEBI" id="CHEBI:43474"/>
        <dbReference type="ChEBI" id="CHEBI:57455"/>
        <dbReference type="ChEBI" id="CHEBI:57457"/>
        <dbReference type="ChEBI" id="CHEBI:456216"/>
        <dbReference type="EC" id="6.3.3.2"/>
    </reaction>
</comment>
<dbReference type="GO" id="GO:0009396">
    <property type="term" value="P:folic acid-containing compound biosynthetic process"/>
    <property type="evidence" value="ECO:0007669"/>
    <property type="project" value="TreeGrafter"/>
</dbReference>
<evidence type="ECO:0000256" key="3">
    <source>
        <dbReference type="ARBA" id="ARBA00022840"/>
    </source>
</evidence>
<dbReference type="GO" id="GO:0035999">
    <property type="term" value="P:tetrahydrofolate interconversion"/>
    <property type="evidence" value="ECO:0007669"/>
    <property type="project" value="TreeGrafter"/>
</dbReference>
<dbReference type="InterPro" id="IPR037171">
    <property type="entry name" value="NagB/RpiA_transferase-like"/>
</dbReference>
<reference evidence="6" key="1">
    <citation type="journal article" date="2014" name="Int. J. Syst. Evol. Microbiol.">
        <title>Complete genome sequence of Corynebacterium casei LMG S-19264T (=DSM 44701T), isolated from a smear-ripened cheese.</title>
        <authorList>
            <consortium name="US DOE Joint Genome Institute (JGI-PGF)"/>
            <person name="Walter F."/>
            <person name="Albersmeier A."/>
            <person name="Kalinowski J."/>
            <person name="Ruckert C."/>
        </authorList>
    </citation>
    <scope>NUCLEOTIDE SEQUENCE</scope>
    <source>
        <strain evidence="6">CCM 8433</strain>
    </source>
</reference>
<dbReference type="EC" id="6.3.3.2" evidence="5"/>
<evidence type="ECO:0000313" key="6">
    <source>
        <dbReference type="EMBL" id="GGI65952.1"/>
    </source>
</evidence>
<keyword evidence="5" id="KW-0460">Magnesium</keyword>
<dbReference type="InterPro" id="IPR002698">
    <property type="entry name" value="FTHF_cligase"/>
</dbReference>
<dbReference type="GO" id="GO:0005524">
    <property type="term" value="F:ATP binding"/>
    <property type="evidence" value="ECO:0007669"/>
    <property type="project" value="UniProtKB-KW"/>
</dbReference>
<keyword evidence="5" id="KW-0479">Metal-binding</keyword>
<dbReference type="SUPFAM" id="SSF100950">
    <property type="entry name" value="NagB/RpiA/CoA transferase-like"/>
    <property type="match status" value="1"/>
</dbReference>
<accession>A0A917JHH2</accession>
<comment type="cofactor">
    <cofactor evidence="5">
        <name>Mg(2+)</name>
        <dbReference type="ChEBI" id="CHEBI:18420"/>
    </cofactor>
</comment>
<dbReference type="RefSeq" id="WP_188367790.1">
    <property type="nucleotide sequence ID" value="NZ_BMDT01000007.1"/>
</dbReference>
<evidence type="ECO:0000256" key="5">
    <source>
        <dbReference type="RuleBase" id="RU361279"/>
    </source>
</evidence>
<keyword evidence="3 4" id="KW-0067">ATP-binding</keyword>
<protein>
    <recommendedName>
        <fullName evidence="5">5-formyltetrahydrofolate cyclo-ligase</fullName>
        <ecNumber evidence="5">6.3.3.2</ecNumber>
    </recommendedName>
</protein>
<keyword evidence="2 4" id="KW-0547">Nucleotide-binding</keyword>
<dbReference type="NCBIfam" id="TIGR02727">
    <property type="entry name" value="MTHFS_bact"/>
    <property type="match status" value="1"/>
</dbReference>
<comment type="caution">
    <text evidence="6">The sequence shown here is derived from an EMBL/GenBank/DDBJ whole genome shotgun (WGS) entry which is preliminary data.</text>
</comment>
<dbReference type="GO" id="GO:0046872">
    <property type="term" value="F:metal ion binding"/>
    <property type="evidence" value="ECO:0007669"/>
    <property type="project" value="UniProtKB-KW"/>
</dbReference>
<dbReference type="Proteomes" id="UP000622610">
    <property type="component" value="Unassembled WGS sequence"/>
</dbReference>
<dbReference type="Pfam" id="PF01812">
    <property type="entry name" value="5-FTHF_cyc-lig"/>
    <property type="match status" value="1"/>
</dbReference>
<dbReference type="GO" id="GO:0030272">
    <property type="term" value="F:5-formyltetrahydrofolate cyclo-ligase activity"/>
    <property type="evidence" value="ECO:0007669"/>
    <property type="project" value="UniProtKB-EC"/>
</dbReference>
<evidence type="ECO:0000256" key="2">
    <source>
        <dbReference type="ARBA" id="ARBA00022741"/>
    </source>
</evidence>
<feature type="binding site" evidence="4">
    <location>
        <position position="56"/>
    </location>
    <ligand>
        <name>substrate</name>
    </ligand>
</feature>
<dbReference type="PANTHER" id="PTHR23407">
    <property type="entry name" value="ATPASE INHIBITOR/5-FORMYLTETRAHYDROFOLATE CYCLO-LIGASE"/>
    <property type="match status" value="1"/>
</dbReference>
<dbReference type="InterPro" id="IPR024185">
    <property type="entry name" value="FTHF_cligase-like_sf"/>
</dbReference>
<keyword evidence="7" id="KW-1185">Reference proteome</keyword>
<comment type="similarity">
    <text evidence="1 5">Belongs to the 5-formyltetrahydrofolate cyclo-ligase family.</text>
</comment>
<evidence type="ECO:0000256" key="4">
    <source>
        <dbReference type="PIRSR" id="PIRSR006806-1"/>
    </source>
</evidence>
<dbReference type="PANTHER" id="PTHR23407:SF1">
    <property type="entry name" value="5-FORMYLTETRAHYDROFOLATE CYCLO-LIGASE"/>
    <property type="match status" value="1"/>
</dbReference>
<sequence length="188" mass="21285">MNKELIRQTAIKRLKKLANHPEKKAEKEAIILSLFFASKEWKEAQTIAIIKATDFEFDTSKIAEKAYQEGKKVVVPKSLSHRKLAFYEVDAASQYVLTKFGVEEPVSELLVEKTAIDLIVVPGLVFSKKGYRVGFGGGFYDRYLADYQGSTCAMVFSEQINNDWTVDNFDIPVQRIYTDSVKEVEGAE</sequence>
<organism evidence="6 7">
    <name type="scientific">Enterococcus alcedinis</name>
    <dbReference type="NCBI Taxonomy" id="1274384"/>
    <lineage>
        <taxon>Bacteria</taxon>
        <taxon>Bacillati</taxon>
        <taxon>Bacillota</taxon>
        <taxon>Bacilli</taxon>
        <taxon>Lactobacillales</taxon>
        <taxon>Enterococcaceae</taxon>
        <taxon>Enterococcus</taxon>
    </lineage>
</organism>
<feature type="binding site" evidence="4">
    <location>
        <begin position="132"/>
        <end position="140"/>
    </location>
    <ligand>
        <name>ATP</name>
        <dbReference type="ChEBI" id="CHEBI:30616"/>
    </ligand>
</feature>
<dbReference type="EMBL" id="BMDT01000007">
    <property type="protein sequence ID" value="GGI65952.1"/>
    <property type="molecule type" value="Genomic_DNA"/>
</dbReference>
<proteinExistence type="inferred from homology"/>
<gene>
    <name evidence="6" type="primary">fthC</name>
    <name evidence="6" type="ORF">GCM10011482_16060</name>
</gene>
<feature type="binding site" evidence="4">
    <location>
        <begin position="3"/>
        <end position="7"/>
    </location>
    <ligand>
        <name>ATP</name>
        <dbReference type="ChEBI" id="CHEBI:30616"/>
    </ligand>
</feature>
<reference evidence="6" key="2">
    <citation type="submission" date="2020-09" db="EMBL/GenBank/DDBJ databases">
        <authorList>
            <person name="Sun Q."/>
            <person name="Sedlacek I."/>
        </authorList>
    </citation>
    <scope>NUCLEOTIDE SEQUENCE</scope>
    <source>
        <strain evidence="6">CCM 8433</strain>
    </source>
</reference>
<dbReference type="AlphaFoldDB" id="A0A917JHH2"/>
<evidence type="ECO:0000256" key="1">
    <source>
        <dbReference type="ARBA" id="ARBA00010638"/>
    </source>
</evidence>
<name>A0A917JHH2_9ENTE</name>